<sequence length="409" mass="45217">MTLDNIRMDIRSLNDEDGRRKAFALFRQALLGIGDFGRTNPDTETRFLAEGQPLGGFEGDVLRGVVNGYDSSITLPGGRRVRHLSVTHVGVSPDATRRGIARQLIIEQLRRARADGYVVAGLRASDARIYGRYGYGIASWSVRHELDLTRTGLAVSTAREGLRIVDARESFALFRKIAAADPSPRAATLSRWDGWWSIQEFRSVSGTTPHHAVVFGAEGHERGYLRFHVESSDNWFTSSHRTVIVDDLVAHDDEAWQALIGHLFTQDILHQVTFPSRPVDDPLPLLLHNPRSLEISGQRDESWIRPLDLEALLSARRYGGTRQVTIAVEDDLFHDNGGTWSLGPKGAERSSERAEAHVTIAELATLIFGAQSASLLAASGRIKAISVDVAEELDRVFATSRRPHSGISF</sequence>
<dbReference type="CDD" id="cd04301">
    <property type="entry name" value="NAT_SF"/>
    <property type="match status" value="1"/>
</dbReference>
<dbReference type="Gene3D" id="3.30.1050.10">
    <property type="entry name" value="SCP2 sterol-binding domain"/>
    <property type="match status" value="1"/>
</dbReference>
<dbReference type="AlphaFoldDB" id="A0A6L9U2B6"/>
<dbReference type="PROSITE" id="PS51186">
    <property type="entry name" value="GNAT"/>
    <property type="match status" value="1"/>
</dbReference>
<dbReference type="Gene3D" id="3.40.630.30">
    <property type="match status" value="2"/>
</dbReference>
<organism evidence="2 3">
    <name type="scientific">Rhizobium lusitanum</name>
    <dbReference type="NCBI Taxonomy" id="293958"/>
    <lineage>
        <taxon>Bacteria</taxon>
        <taxon>Pseudomonadati</taxon>
        <taxon>Pseudomonadota</taxon>
        <taxon>Alphaproteobacteria</taxon>
        <taxon>Hyphomicrobiales</taxon>
        <taxon>Rhizobiaceae</taxon>
        <taxon>Rhizobium/Agrobacterium group</taxon>
        <taxon>Rhizobium</taxon>
    </lineage>
</organism>
<protein>
    <submittedName>
        <fullName evidence="2">GNAT family N-acetyltransferase</fullName>
    </submittedName>
</protein>
<dbReference type="Pfam" id="PF13530">
    <property type="entry name" value="SCP2_2"/>
    <property type="match status" value="1"/>
</dbReference>
<dbReference type="InterPro" id="IPR036527">
    <property type="entry name" value="SCP2_sterol-bd_dom_sf"/>
</dbReference>
<evidence type="ECO:0000259" key="1">
    <source>
        <dbReference type="PROSITE" id="PS51186"/>
    </source>
</evidence>
<reference evidence="2 3" key="1">
    <citation type="submission" date="2019-12" db="EMBL/GenBank/DDBJ databases">
        <title>Rhizobium genotypes associated with high levels of biological nitrogen fixation by grain legumes in a temperate-maritime cropping system.</title>
        <authorList>
            <person name="Maluk M."/>
            <person name="Francesc Ferrando Molina F."/>
            <person name="Lopez Del Egido L."/>
            <person name="Lafos M."/>
            <person name="Langarica-Fuentes A."/>
            <person name="Gebre Yohannes G."/>
            <person name="Young M.W."/>
            <person name="Martin P."/>
            <person name="Gantlett R."/>
            <person name="Kenicer G."/>
            <person name="Hawes C."/>
            <person name="Begg G.S."/>
            <person name="Quilliam R.S."/>
            <person name="Squire G.R."/>
            <person name="Poole P.S."/>
            <person name="Young P.W."/>
            <person name="Iannetta P.M."/>
            <person name="James E.K."/>
        </authorList>
    </citation>
    <scope>NUCLEOTIDE SEQUENCE [LARGE SCALE GENOMIC DNA]</scope>
    <source>
        <strain evidence="2 3">JHI1118</strain>
    </source>
</reference>
<evidence type="ECO:0000313" key="2">
    <source>
        <dbReference type="EMBL" id="NEI68792.1"/>
    </source>
</evidence>
<dbReference type="Pfam" id="PF17668">
    <property type="entry name" value="Acetyltransf_17"/>
    <property type="match status" value="1"/>
</dbReference>
<dbReference type="GO" id="GO:0034069">
    <property type="term" value="F:aminoglycoside N-acetyltransferase activity"/>
    <property type="evidence" value="ECO:0007669"/>
    <property type="project" value="TreeGrafter"/>
</dbReference>
<dbReference type="PANTHER" id="PTHR37817:SF1">
    <property type="entry name" value="N-ACETYLTRANSFERASE EIS"/>
    <property type="match status" value="1"/>
</dbReference>
<dbReference type="InterPro" id="IPR016181">
    <property type="entry name" value="Acyl_CoA_acyltransferase"/>
</dbReference>
<dbReference type="PANTHER" id="PTHR37817">
    <property type="entry name" value="N-ACETYLTRANSFERASE EIS"/>
    <property type="match status" value="1"/>
</dbReference>
<feature type="domain" description="N-acetyltransferase" evidence="1">
    <location>
        <begin position="8"/>
        <end position="160"/>
    </location>
</feature>
<gene>
    <name evidence="2" type="ORF">GR212_04340</name>
</gene>
<dbReference type="InterPro" id="IPR025559">
    <property type="entry name" value="Eis_dom"/>
</dbReference>
<accession>A0A6L9U2B6</accession>
<dbReference type="Pfam" id="PF13527">
    <property type="entry name" value="Acetyltransf_9"/>
    <property type="match status" value="1"/>
</dbReference>
<dbReference type="EMBL" id="WUEY01000002">
    <property type="protein sequence ID" value="NEI68792.1"/>
    <property type="molecule type" value="Genomic_DNA"/>
</dbReference>
<dbReference type="SUPFAM" id="SSF55718">
    <property type="entry name" value="SCP-like"/>
    <property type="match status" value="1"/>
</dbReference>
<dbReference type="InterPro" id="IPR000182">
    <property type="entry name" value="GNAT_dom"/>
</dbReference>
<dbReference type="InterPro" id="IPR041380">
    <property type="entry name" value="Acetyltransf_17"/>
</dbReference>
<proteinExistence type="predicted"/>
<name>A0A6L9U2B6_9HYPH</name>
<keyword evidence="2" id="KW-0808">Transferase</keyword>
<dbReference type="InterPro" id="IPR051554">
    <property type="entry name" value="Acetyltransferase_Eis"/>
</dbReference>
<dbReference type="GO" id="GO:0030649">
    <property type="term" value="P:aminoglycoside antibiotic catabolic process"/>
    <property type="evidence" value="ECO:0007669"/>
    <property type="project" value="TreeGrafter"/>
</dbReference>
<comment type="caution">
    <text evidence="2">The sequence shown here is derived from an EMBL/GenBank/DDBJ whole genome shotgun (WGS) entry which is preliminary data.</text>
</comment>
<evidence type="ECO:0000313" key="3">
    <source>
        <dbReference type="Proteomes" id="UP000483035"/>
    </source>
</evidence>
<dbReference type="SUPFAM" id="SSF55729">
    <property type="entry name" value="Acyl-CoA N-acyltransferases (Nat)"/>
    <property type="match status" value="1"/>
</dbReference>
<dbReference type="Proteomes" id="UP000483035">
    <property type="component" value="Unassembled WGS sequence"/>
</dbReference>